<dbReference type="Proteomes" id="UP000261580">
    <property type="component" value="Unassembled WGS sequence"/>
</dbReference>
<reference evidence="2" key="1">
    <citation type="submission" date="2025-08" db="UniProtKB">
        <authorList>
            <consortium name="Ensembl"/>
        </authorList>
    </citation>
    <scope>IDENTIFICATION</scope>
</reference>
<dbReference type="Gene3D" id="4.10.75.10">
    <property type="entry name" value="Elafin-like"/>
    <property type="match status" value="1"/>
</dbReference>
<dbReference type="GO" id="GO:0005576">
    <property type="term" value="C:extracellular region"/>
    <property type="evidence" value="ECO:0007669"/>
    <property type="project" value="InterPro"/>
</dbReference>
<evidence type="ECO:0000313" key="2">
    <source>
        <dbReference type="Ensembl" id="ENSNBRP00000006229.1"/>
    </source>
</evidence>
<accession>A0A3Q4MBG2</accession>
<dbReference type="GO" id="GO:0030414">
    <property type="term" value="F:peptidase inhibitor activity"/>
    <property type="evidence" value="ECO:0007669"/>
    <property type="project" value="InterPro"/>
</dbReference>
<dbReference type="Ensembl" id="ENSNBRT00000006417.1">
    <property type="protein sequence ID" value="ENSNBRP00000006229.1"/>
    <property type="gene ID" value="ENSNBRG00000004904.1"/>
</dbReference>
<dbReference type="PROSITE" id="PS51390">
    <property type="entry name" value="WAP"/>
    <property type="match status" value="1"/>
</dbReference>
<organism evidence="2 3">
    <name type="scientific">Neolamprologus brichardi</name>
    <name type="common">Fairy cichlid</name>
    <name type="synonym">Lamprologus brichardi</name>
    <dbReference type="NCBI Taxonomy" id="32507"/>
    <lineage>
        <taxon>Eukaryota</taxon>
        <taxon>Metazoa</taxon>
        <taxon>Chordata</taxon>
        <taxon>Craniata</taxon>
        <taxon>Vertebrata</taxon>
        <taxon>Euteleostomi</taxon>
        <taxon>Actinopterygii</taxon>
        <taxon>Neopterygii</taxon>
        <taxon>Teleostei</taxon>
        <taxon>Neoteleostei</taxon>
        <taxon>Acanthomorphata</taxon>
        <taxon>Ovalentaria</taxon>
        <taxon>Cichlomorphae</taxon>
        <taxon>Cichliformes</taxon>
        <taxon>Cichlidae</taxon>
        <taxon>African cichlids</taxon>
        <taxon>Pseudocrenilabrinae</taxon>
        <taxon>Lamprologini</taxon>
        <taxon>Neolamprologus</taxon>
    </lineage>
</organism>
<dbReference type="InterPro" id="IPR008197">
    <property type="entry name" value="WAP_dom"/>
</dbReference>
<evidence type="ECO:0000313" key="3">
    <source>
        <dbReference type="Proteomes" id="UP000261580"/>
    </source>
</evidence>
<dbReference type="AlphaFoldDB" id="A0A3Q4MBG2"/>
<name>A0A3Q4MBG2_NEOBR</name>
<dbReference type="SUPFAM" id="SSF57256">
    <property type="entry name" value="Elafin-like"/>
    <property type="match status" value="1"/>
</dbReference>
<reference evidence="2" key="2">
    <citation type="submission" date="2025-09" db="UniProtKB">
        <authorList>
            <consortium name="Ensembl"/>
        </authorList>
    </citation>
    <scope>IDENTIFICATION</scope>
</reference>
<sequence length="49" mass="5599">MPQHTRHFAHNNCAKFCSDDRDCPFILKCCYNGCGHECMVPAIGEIRTK</sequence>
<dbReference type="Pfam" id="PF00095">
    <property type="entry name" value="WAP"/>
    <property type="match status" value="1"/>
</dbReference>
<evidence type="ECO:0000259" key="1">
    <source>
        <dbReference type="PROSITE" id="PS51390"/>
    </source>
</evidence>
<feature type="domain" description="WAP" evidence="1">
    <location>
        <begin position="1"/>
        <end position="42"/>
    </location>
</feature>
<dbReference type="InterPro" id="IPR036645">
    <property type="entry name" value="Elafin-like_sf"/>
</dbReference>
<keyword evidence="3" id="KW-1185">Reference proteome</keyword>
<proteinExistence type="predicted"/>
<protein>
    <recommendedName>
        <fullName evidence="1">WAP domain-containing protein</fullName>
    </recommendedName>
</protein>
<dbReference type="SMART" id="SM00217">
    <property type="entry name" value="WAP"/>
    <property type="match status" value="1"/>
</dbReference>